<proteinExistence type="predicted"/>
<accession>A0ABW0HN48</accession>
<reference evidence="2" key="1">
    <citation type="journal article" date="2019" name="Int. J. Syst. Evol. Microbiol.">
        <title>The Global Catalogue of Microorganisms (GCM) 10K type strain sequencing project: providing services to taxonomists for standard genome sequencing and annotation.</title>
        <authorList>
            <consortium name="The Broad Institute Genomics Platform"/>
            <consortium name="The Broad Institute Genome Sequencing Center for Infectious Disease"/>
            <person name="Wu L."/>
            <person name="Ma J."/>
        </authorList>
    </citation>
    <scope>NUCLEOTIDE SEQUENCE [LARGE SCALE GENOMIC DNA]</scope>
    <source>
        <strain evidence="2">CGMCC 1.18575</strain>
    </source>
</reference>
<dbReference type="Proteomes" id="UP001596113">
    <property type="component" value="Unassembled WGS sequence"/>
</dbReference>
<name>A0ABW0HN48_9BACL</name>
<keyword evidence="2" id="KW-1185">Reference proteome</keyword>
<evidence type="ECO:0000313" key="1">
    <source>
        <dbReference type="EMBL" id="MFC5402641.1"/>
    </source>
</evidence>
<protein>
    <submittedName>
        <fullName evidence="1">Uncharacterized protein</fullName>
    </submittedName>
</protein>
<organism evidence="1 2">
    <name type="scientific">Cohnella soli</name>
    <dbReference type="NCBI Taxonomy" id="425005"/>
    <lineage>
        <taxon>Bacteria</taxon>
        <taxon>Bacillati</taxon>
        <taxon>Bacillota</taxon>
        <taxon>Bacilli</taxon>
        <taxon>Bacillales</taxon>
        <taxon>Paenibacillaceae</taxon>
        <taxon>Cohnella</taxon>
    </lineage>
</organism>
<comment type="caution">
    <text evidence="1">The sequence shown here is derived from an EMBL/GenBank/DDBJ whole genome shotgun (WGS) entry which is preliminary data.</text>
</comment>
<evidence type="ECO:0000313" key="2">
    <source>
        <dbReference type="Proteomes" id="UP001596113"/>
    </source>
</evidence>
<gene>
    <name evidence="1" type="ORF">ACFPOF_07805</name>
</gene>
<sequence>MMRLYRMKVDLDGASRLPEFLEGNYVCFGEPGIGELDRIGKAELVGKLAAEYGLAGQELERIAAEHSVFAHGMQDGDYLIVDDGENIHLGDMGDYYYVDSFDNAEDRSGHRRGVTWLRSLRREEVHPELLAFLDDEGVIGDFGRAVTPDEMENLLKRPAAFDSEWIDEETIKEALGILKAAMKSEDAERRERAAIAILQAARVIG</sequence>
<dbReference type="EMBL" id="JBHSMI010000013">
    <property type="protein sequence ID" value="MFC5402641.1"/>
    <property type="molecule type" value="Genomic_DNA"/>
</dbReference>
<dbReference type="RefSeq" id="WP_378131270.1">
    <property type="nucleotide sequence ID" value="NZ_JBHSMI010000013.1"/>
</dbReference>